<gene>
    <name evidence="6" type="primary">sle_11560</name>
</gene>
<reference evidence="6 7" key="1">
    <citation type="submission" date="2015-02" db="EMBL/GenBank/DDBJ databases">
        <authorList>
            <person name="Gomez-Escribano P.J."/>
        </authorList>
    </citation>
    <scope>NUCLEOTIDE SEQUENCE [LARGE SCALE GENOMIC DNA]</scope>
    <source>
        <strain evidence="7">C34 (DSM 42122 / NRRL B-24963)</strain>
    </source>
</reference>
<evidence type="ECO:0000256" key="3">
    <source>
        <dbReference type="ARBA" id="ARBA00022989"/>
    </source>
</evidence>
<proteinExistence type="predicted"/>
<accession>A0A0F7VPW3</accession>
<evidence type="ECO:0000256" key="5">
    <source>
        <dbReference type="SAM" id="Phobius"/>
    </source>
</evidence>
<dbReference type="KEGG" id="sle:sle_11560"/>
<evidence type="ECO:0000256" key="2">
    <source>
        <dbReference type="ARBA" id="ARBA00022692"/>
    </source>
</evidence>
<protein>
    <submittedName>
        <fullName evidence="6">Uncharacterized protein</fullName>
    </submittedName>
</protein>
<evidence type="ECO:0000256" key="1">
    <source>
        <dbReference type="ARBA" id="ARBA00004141"/>
    </source>
</evidence>
<dbReference type="AlphaFoldDB" id="A0A0F7VPW3"/>
<comment type="subcellular location">
    <subcellularLocation>
        <location evidence="1">Membrane</location>
        <topology evidence="1">Multi-pass membrane protein</topology>
    </subcellularLocation>
</comment>
<dbReference type="Proteomes" id="UP000035016">
    <property type="component" value="Chromosome Chromosome"/>
</dbReference>
<name>A0A0F7VPW3_STRLW</name>
<keyword evidence="3 5" id="KW-1133">Transmembrane helix</keyword>
<dbReference type="GO" id="GO:0016020">
    <property type="term" value="C:membrane"/>
    <property type="evidence" value="ECO:0007669"/>
    <property type="project" value="UniProtKB-SubCell"/>
</dbReference>
<dbReference type="Pfam" id="PF07681">
    <property type="entry name" value="DoxX"/>
    <property type="match status" value="1"/>
</dbReference>
<dbReference type="InterPro" id="IPR032808">
    <property type="entry name" value="DoxX"/>
</dbReference>
<sequence length="86" mass="9100">MGTVFLWFGALKFFPAASPAEQVAVEAATKVTFGLLPPDLVLRLLAASETAIGLGLVTGVLLRVALEIVFKGQIQSRIEAMVTAAW</sequence>
<keyword evidence="4 5" id="KW-0472">Membrane</keyword>
<dbReference type="EMBL" id="LN831790">
    <property type="protein sequence ID" value="CQR60618.1"/>
    <property type="molecule type" value="Genomic_DNA"/>
</dbReference>
<evidence type="ECO:0000313" key="6">
    <source>
        <dbReference type="EMBL" id="CQR60618.1"/>
    </source>
</evidence>
<feature type="transmembrane region" description="Helical" evidence="5">
    <location>
        <begin position="44"/>
        <end position="66"/>
    </location>
</feature>
<evidence type="ECO:0000256" key="4">
    <source>
        <dbReference type="ARBA" id="ARBA00023136"/>
    </source>
</evidence>
<organism evidence="6 7">
    <name type="scientific">Streptomyces leeuwenhoekii</name>
    <dbReference type="NCBI Taxonomy" id="1437453"/>
    <lineage>
        <taxon>Bacteria</taxon>
        <taxon>Bacillati</taxon>
        <taxon>Actinomycetota</taxon>
        <taxon>Actinomycetes</taxon>
        <taxon>Kitasatosporales</taxon>
        <taxon>Streptomycetaceae</taxon>
        <taxon>Streptomyces</taxon>
    </lineage>
</organism>
<evidence type="ECO:0000313" key="7">
    <source>
        <dbReference type="Proteomes" id="UP000035016"/>
    </source>
</evidence>
<keyword evidence="2 5" id="KW-0812">Transmembrane</keyword>